<sequence>MQRYFSSQTYEESQQSALVLSGDDFHHSIHVMRMKAGDQCYLVFADQVAIIAELTEVLAETVSLREVSRETQEKELPVAITIASGYPKGDKLDLIVQKGTELGAYQFVGFPGQTSVVKWDAKKLNKRQERLTKIAKEAAEQSHRLVQPEVTLYSQMSEFMATLANYDHVLVAYEESAKAGEHGQLVKTLSQIKPGESLLAVFGPEGGLSSQEIQTFLGAGGSLCALGPRILRTETAPFYLLSAASYQLELLKNV</sequence>
<evidence type="ECO:0000256" key="2">
    <source>
        <dbReference type="ARBA" id="ARBA00005528"/>
    </source>
</evidence>
<dbReference type="OrthoDB" id="9815641at2"/>
<dbReference type="PANTHER" id="PTHR30027:SF3">
    <property type="entry name" value="16S RRNA (URACIL(1498)-N(3))-METHYLTRANSFERASE"/>
    <property type="match status" value="1"/>
</dbReference>
<comment type="similarity">
    <text evidence="2 12">Belongs to the RNA methyltransferase RsmE family.</text>
</comment>
<feature type="domain" description="Ribosomal RNA small subunit methyltransferase E methyltransferase" evidence="13">
    <location>
        <begin position="74"/>
        <end position="244"/>
    </location>
</feature>
<organism evidence="15 16">
    <name type="scientific">Vagococcus salmoninarum</name>
    <dbReference type="NCBI Taxonomy" id="2739"/>
    <lineage>
        <taxon>Bacteria</taxon>
        <taxon>Bacillati</taxon>
        <taxon>Bacillota</taxon>
        <taxon>Bacilli</taxon>
        <taxon>Lactobacillales</taxon>
        <taxon>Enterococcaceae</taxon>
        <taxon>Vagococcus</taxon>
    </lineage>
</organism>
<dbReference type="RefSeq" id="WP_126781064.1">
    <property type="nucleotide sequence ID" value="NZ_NGJU01000017.1"/>
</dbReference>
<evidence type="ECO:0000256" key="7">
    <source>
        <dbReference type="ARBA" id="ARBA00022603"/>
    </source>
</evidence>
<keyword evidence="7 12" id="KW-0489">Methyltransferase</keyword>
<evidence type="ECO:0000256" key="1">
    <source>
        <dbReference type="ARBA" id="ARBA00004496"/>
    </source>
</evidence>
<dbReference type="Pfam" id="PF20260">
    <property type="entry name" value="PUA_4"/>
    <property type="match status" value="1"/>
</dbReference>
<accession>A0A429ZJT4</accession>
<dbReference type="EMBL" id="NGJU01000017">
    <property type="protein sequence ID" value="RST93958.1"/>
    <property type="molecule type" value="Genomic_DNA"/>
</dbReference>
<evidence type="ECO:0000256" key="11">
    <source>
        <dbReference type="ARBA" id="ARBA00047944"/>
    </source>
</evidence>
<dbReference type="AlphaFoldDB" id="A0A429ZJT4"/>
<dbReference type="Gene3D" id="2.40.240.20">
    <property type="entry name" value="Hypothetical PUA domain-like, domain 1"/>
    <property type="match status" value="1"/>
</dbReference>
<dbReference type="GeneID" id="98568884"/>
<reference evidence="15 16" key="1">
    <citation type="submission" date="2017-05" db="EMBL/GenBank/DDBJ databases">
        <title>Vagococcus spp. assemblies.</title>
        <authorList>
            <person name="Gulvik C.A."/>
        </authorList>
    </citation>
    <scope>NUCLEOTIDE SEQUENCE [LARGE SCALE GENOMIC DNA]</scope>
    <source>
        <strain evidence="15 16">NCFB 2777</strain>
    </source>
</reference>
<keyword evidence="16" id="KW-1185">Reference proteome</keyword>
<protein>
    <recommendedName>
        <fullName evidence="4 12">Ribosomal RNA small subunit methyltransferase E</fullName>
        <ecNumber evidence="3 12">2.1.1.193</ecNumber>
    </recommendedName>
</protein>
<evidence type="ECO:0000256" key="9">
    <source>
        <dbReference type="ARBA" id="ARBA00022691"/>
    </source>
</evidence>
<comment type="function">
    <text evidence="10 12">Specifically methylates the N3 position of the uracil ring of uridine 1498 (m3U1498) in 16S rRNA. Acts on the fully assembled 30S ribosomal subunit.</text>
</comment>
<dbReference type="GO" id="GO:0070475">
    <property type="term" value="P:rRNA base methylation"/>
    <property type="evidence" value="ECO:0007669"/>
    <property type="project" value="TreeGrafter"/>
</dbReference>
<evidence type="ECO:0000256" key="5">
    <source>
        <dbReference type="ARBA" id="ARBA00022490"/>
    </source>
</evidence>
<dbReference type="SUPFAM" id="SSF88697">
    <property type="entry name" value="PUA domain-like"/>
    <property type="match status" value="1"/>
</dbReference>
<keyword evidence="6 12" id="KW-0698">rRNA processing</keyword>
<dbReference type="Gene3D" id="3.40.1280.10">
    <property type="match status" value="1"/>
</dbReference>
<dbReference type="GO" id="GO:0070042">
    <property type="term" value="F:rRNA (uridine-N3-)-methyltransferase activity"/>
    <property type="evidence" value="ECO:0007669"/>
    <property type="project" value="TreeGrafter"/>
</dbReference>
<keyword evidence="5 12" id="KW-0963">Cytoplasm</keyword>
<dbReference type="Proteomes" id="UP000287239">
    <property type="component" value="Unassembled WGS sequence"/>
</dbReference>
<dbReference type="InterPro" id="IPR006700">
    <property type="entry name" value="RsmE"/>
</dbReference>
<dbReference type="NCBIfam" id="TIGR00046">
    <property type="entry name" value="RsmE family RNA methyltransferase"/>
    <property type="match status" value="1"/>
</dbReference>
<name>A0A429ZJT4_9ENTE</name>
<dbReference type="PANTHER" id="PTHR30027">
    <property type="entry name" value="RIBOSOMAL RNA SMALL SUBUNIT METHYLTRANSFERASE E"/>
    <property type="match status" value="1"/>
</dbReference>
<keyword evidence="9 12" id="KW-0949">S-adenosyl-L-methionine</keyword>
<dbReference type="Pfam" id="PF04452">
    <property type="entry name" value="Methyltrans_RNA"/>
    <property type="match status" value="1"/>
</dbReference>
<dbReference type="GO" id="GO:0005737">
    <property type="term" value="C:cytoplasm"/>
    <property type="evidence" value="ECO:0007669"/>
    <property type="project" value="UniProtKB-SubCell"/>
</dbReference>
<dbReference type="CDD" id="cd18084">
    <property type="entry name" value="RsmE-like"/>
    <property type="match status" value="1"/>
</dbReference>
<feature type="domain" description="Ribosomal RNA small subunit methyltransferase E PUA-like" evidence="14">
    <location>
        <begin position="20"/>
        <end position="57"/>
    </location>
</feature>
<evidence type="ECO:0000256" key="8">
    <source>
        <dbReference type="ARBA" id="ARBA00022679"/>
    </source>
</evidence>
<dbReference type="InterPro" id="IPR046887">
    <property type="entry name" value="RsmE_PUA-like"/>
</dbReference>
<evidence type="ECO:0000256" key="6">
    <source>
        <dbReference type="ARBA" id="ARBA00022552"/>
    </source>
</evidence>
<evidence type="ECO:0000313" key="16">
    <source>
        <dbReference type="Proteomes" id="UP000287239"/>
    </source>
</evidence>
<dbReference type="InterPro" id="IPR046886">
    <property type="entry name" value="RsmE_MTase_dom"/>
</dbReference>
<dbReference type="PIRSF" id="PIRSF015601">
    <property type="entry name" value="MTase_slr0722"/>
    <property type="match status" value="1"/>
</dbReference>
<dbReference type="NCBIfam" id="NF008691">
    <property type="entry name" value="PRK11713.1-4"/>
    <property type="match status" value="1"/>
</dbReference>
<evidence type="ECO:0000259" key="13">
    <source>
        <dbReference type="Pfam" id="PF04452"/>
    </source>
</evidence>
<dbReference type="EC" id="2.1.1.193" evidence="3 12"/>
<dbReference type="InterPro" id="IPR029026">
    <property type="entry name" value="tRNA_m1G_MTases_N"/>
</dbReference>
<proteinExistence type="inferred from homology"/>
<evidence type="ECO:0000256" key="10">
    <source>
        <dbReference type="ARBA" id="ARBA00025699"/>
    </source>
</evidence>
<evidence type="ECO:0000313" key="15">
    <source>
        <dbReference type="EMBL" id="RST93958.1"/>
    </source>
</evidence>
<evidence type="ECO:0000256" key="3">
    <source>
        <dbReference type="ARBA" id="ARBA00012328"/>
    </source>
</evidence>
<comment type="subcellular location">
    <subcellularLocation>
        <location evidence="1 12">Cytoplasm</location>
    </subcellularLocation>
</comment>
<gene>
    <name evidence="15" type="ORF">CBF35_10910</name>
</gene>
<comment type="caution">
    <text evidence="15">The sequence shown here is derived from an EMBL/GenBank/DDBJ whole genome shotgun (WGS) entry which is preliminary data.</text>
</comment>
<dbReference type="InterPro" id="IPR029028">
    <property type="entry name" value="Alpha/beta_knot_MTases"/>
</dbReference>
<dbReference type="SUPFAM" id="SSF75217">
    <property type="entry name" value="alpha/beta knot"/>
    <property type="match status" value="1"/>
</dbReference>
<evidence type="ECO:0000259" key="14">
    <source>
        <dbReference type="Pfam" id="PF20260"/>
    </source>
</evidence>
<dbReference type="InterPro" id="IPR015947">
    <property type="entry name" value="PUA-like_sf"/>
</dbReference>
<evidence type="ECO:0000256" key="4">
    <source>
        <dbReference type="ARBA" id="ARBA00013673"/>
    </source>
</evidence>
<evidence type="ECO:0000256" key="12">
    <source>
        <dbReference type="PIRNR" id="PIRNR015601"/>
    </source>
</evidence>
<keyword evidence="8 12" id="KW-0808">Transferase</keyword>
<comment type="catalytic activity">
    <reaction evidence="11 12">
        <text>uridine(1498) in 16S rRNA + S-adenosyl-L-methionine = N(3)-methyluridine(1498) in 16S rRNA + S-adenosyl-L-homocysteine + H(+)</text>
        <dbReference type="Rhea" id="RHEA:42920"/>
        <dbReference type="Rhea" id="RHEA-COMP:10283"/>
        <dbReference type="Rhea" id="RHEA-COMP:10284"/>
        <dbReference type="ChEBI" id="CHEBI:15378"/>
        <dbReference type="ChEBI" id="CHEBI:57856"/>
        <dbReference type="ChEBI" id="CHEBI:59789"/>
        <dbReference type="ChEBI" id="CHEBI:65315"/>
        <dbReference type="ChEBI" id="CHEBI:74502"/>
        <dbReference type="EC" id="2.1.1.193"/>
    </reaction>
</comment>